<dbReference type="AlphaFoldDB" id="L8G7I4"/>
<evidence type="ECO:0000313" key="1">
    <source>
        <dbReference type="EMBL" id="ELR09062.1"/>
    </source>
</evidence>
<reference evidence="2" key="1">
    <citation type="submission" date="2010-09" db="EMBL/GenBank/DDBJ databases">
        <title>The genome sequence of Geomyces destructans 20631-21.</title>
        <authorList>
            <consortium name="The Broad Institute Genome Sequencing Platform"/>
            <person name="Cuomo C.A."/>
            <person name="Blehert D.S."/>
            <person name="Lorch J.M."/>
            <person name="Young S.K."/>
            <person name="Zeng Q."/>
            <person name="Gargeya S."/>
            <person name="Fitzgerald M."/>
            <person name="Haas B."/>
            <person name="Abouelleil A."/>
            <person name="Alvarado L."/>
            <person name="Arachchi H.M."/>
            <person name="Berlin A."/>
            <person name="Brown A."/>
            <person name="Chapman S.B."/>
            <person name="Chen Z."/>
            <person name="Dunbar C."/>
            <person name="Freedman E."/>
            <person name="Gearin G."/>
            <person name="Gellesch M."/>
            <person name="Goldberg J."/>
            <person name="Griggs A."/>
            <person name="Gujja S."/>
            <person name="Heiman D."/>
            <person name="Howarth C."/>
            <person name="Larson L."/>
            <person name="Lui A."/>
            <person name="MacDonald P.J.P."/>
            <person name="Montmayeur A."/>
            <person name="Murphy C."/>
            <person name="Neiman D."/>
            <person name="Pearson M."/>
            <person name="Priest M."/>
            <person name="Roberts A."/>
            <person name="Saif S."/>
            <person name="Shea T."/>
            <person name="Shenoy N."/>
            <person name="Sisk P."/>
            <person name="Stolte C."/>
            <person name="Sykes S."/>
            <person name="Wortman J."/>
            <person name="Nusbaum C."/>
            <person name="Birren B."/>
        </authorList>
    </citation>
    <scope>NUCLEOTIDE SEQUENCE [LARGE SCALE GENOMIC DNA]</scope>
    <source>
        <strain evidence="2">ATCC MYA-4855 / 20631-21</strain>
    </source>
</reference>
<organism evidence="1 2">
    <name type="scientific">Pseudogymnoascus destructans (strain ATCC MYA-4855 / 20631-21)</name>
    <name type="common">Bat white-nose syndrome fungus</name>
    <name type="synonym">Geomyces destructans</name>
    <dbReference type="NCBI Taxonomy" id="658429"/>
    <lineage>
        <taxon>Eukaryota</taxon>
        <taxon>Fungi</taxon>
        <taxon>Dikarya</taxon>
        <taxon>Ascomycota</taxon>
        <taxon>Pezizomycotina</taxon>
        <taxon>Leotiomycetes</taxon>
        <taxon>Thelebolales</taxon>
        <taxon>Thelebolaceae</taxon>
        <taxon>Pseudogymnoascus</taxon>
    </lineage>
</organism>
<dbReference type="Proteomes" id="UP000011064">
    <property type="component" value="Unassembled WGS sequence"/>
</dbReference>
<evidence type="ECO:0000313" key="2">
    <source>
        <dbReference type="Proteomes" id="UP000011064"/>
    </source>
</evidence>
<sequence length="224" mass="25495">MTEPKGVGIMGASRSEEPSISAAERFFSMKGSFLAGGWQGPMVKDCASEGSRNICFTRGDFNYRSLVHYWSPEREVAELYRQWAQQHCPQSETWLVQICILIAFINSIPTTELWYSPDWKEFVWYCRRKQSPPEKFNHLDPETRSVGLIKGHICTKIAQQVARIRKENVQMTINDDFVLRNPVTGSKGTQWVFTIPSAIDRLGTEIHSRIHIDVTAAPKGDGTE</sequence>
<dbReference type="EMBL" id="GL573228">
    <property type="protein sequence ID" value="ELR09062.1"/>
    <property type="molecule type" value="Genomic_DNA"/>
</dbReference>
<dbReference type="VEuPathDB" id="FungiDB:GMDG_03648"/>
<dbReference type="OrthoDB" id="5429780at2759"/>
<dbReference type="STRING" id="658429.L8G7I4"/>
<accession>L8G7I4</accession>
<proteinExistence type="predicted"/>
<name>L8G7I4_PSED2</name>
<dbReference type="HOGENOM" id="CLU_1235492_0_0_1"/>
<gene>
    <name evidence="1" type="ORF">GMDG_03648</name>
</gene>
<dbReference type="InParanoid" id="L8G7I4"/>
<keyword evidence="2" id="KW-1185">Reference proteome</keyword>
<protein>
    <submittedName>
        <fullName evidence="1">Uncharacterized protein</fullName>
    </submittedName>
</protein>